<gene>
    <name evidence="2" type="ORF">X975_08134</name>
</gene>
<dbReference type="Gene3D" id="1.20.5.1200">
    <property type="entry name" value="Alpha-tocopherol transfer"/>
    <property type="match status" value="1"/>
</dbReference>
<accession>A0A087ULE7</accession>
<protein>
    <submittedName>
        <fullName evidence="2">Alpha-tocopherol transfer protein-like protein</fullName>
    </submittedName>
</protein>
<dbReference type="SUPFAM" id="SSF46938">
    <property type="entry name" value="CRAL/TRIO N-terminal domain"/>
    <property type="match status" value="1"/>
</dbReference>
<dbReference type="OrthoDB" id="6415810at2759"/>
<dbReference type="SUPFAM" id="SSF52087">
    <property type="entry name" value="CRAL/TRIO domain"/>
    <property type="match status" value="1"/>
</dbReference>
<dbReference type="Pfam" id="PF00650">
    <property type="entry name" value="CRAL_TRIO"/>
    <property type="match status" value="1"/>
</dbReference>
<dbReference type="CDD" id="cd00170">
    <property type="entry name" value="SEC14"/>
    <property type="match status" value="1"/>
</dbReference>
<organism evidence="2 3">
    <name type="scientific">Stegodyphus mimosarum</name>
    <name type="common">African social velvet spider</name>
    <dbReference type="NCBI Taxonomy" id="407821"/>
    <lineage>
        <taxon>Eukaryota</taxon>
        <taxon>Metazoa</taxon>
        <taxon>Ecdysozoa</taxon>
        <taxon>Arthropoda</taxon>
        <taxon>Chelicerata</taxon>
        <taxon>Arachnida</taxon>
        <taxon>Araneae</taxon>
        <taxon>Araneomorphae</taxon>
        <taxon>Entelegynae</taxon>
        <taxon>Eresoidea</taxon>
        <taxon>Eresidae</taxon>
        <taxon>Stegodyphus</taxon>
    </lineage>
</organism>
<dbReference type="SMART" id="SM01100">
    <property type="entry name" value="CRAL_TRIO_N"/>
    <property type="match status" value="1"/>
</dbReference>
<dbReference type="AlphaFoldDB" id="A0A087ULE7"/>
<dbReference type="PRINTS" id="PR00180">
    <property type="entry name" value="CRETINALDHBP"/>
</dbReference>
<name>A0A087ULE7_STEMI</name>
<dbReference type="EMBL" id="KK120388">
    <property type="protein sequence ID" value="KFM78186.1"/>
    <property type="molecule type" value="Genomic_DNA"/>
</dbReference>
<dbReference type="SMART" id="SM00516">
    <property type="entry name" value="SEC14"/>
    <property type="match status" value="1"/>
</dbReference>
<dbReference type="PROSITE" id="PS50191">
    <property type="entry name" value="CRAL_TRIO"/>
    <property type="match status" value="1"/>
</dbReference>
<dbReference type="InterPro" id="IPR036865">
    <property type="entry name" value="CRAL-TRIO_dom_sf"/>
</dbReference>
<feature type="domain" description="CRAL-TRIO" evidence="1">
    <location>
        <begin position="135"/>
        <end position="287"/>
    </location>
</feature>
<sequence>MMSSSSKMIEKLKQGIQGLEKVSEVKKDGTDEILPYLMDDLTPALIEEARTTLKETDEIRPKALEELRELLKNEKNLITPVDDIFLLSFLRARKFNVKKAFKLIQNYWSFRNEYRHIYDTSEIQPVLDMLYRNCIGFLPYRDRQGRVVVICKIGMWDPSVDTYEVLFRTATAILIFSMQLSATQIAGYRVIFDTRGLSWKQLKMCTPSNIILLIRSTQYCFPGRYKAFHVIAESKLFQIGWAIVYPLLTAKLKKRFMLHGSDLSPLLDYIHPEVLPEEFGGKAAPFCNDSWKEIIDENIEKVLDMLNYGYKD</sequence>
<dbReference type="OMA" id="IRSTQYC"/>
<dbReference type="STRING" id="407821.A0A087ULE7"/>
<dbReference type="Gene3D" id="1.10.8.20">
    <property type="entry name" value="N-terminal domain of phosphatidylinositol transfer protein sec14p"/>
    <property type="match status" value="1"/>
</dbReference>
<dbReference type="GO" id="GO:0016020">
    <property type="term" value="C:membrane"/>
    <property type="evidence" value="ECO:0007669"/>
    <property type="project" value="TreeGrafter"/>
</dbReference>
<evidence type="ECO:0000313" key="3">
    <source>
        <dbReference type="Proteomes" id="UP000054359"/>
    </source>
</evidence>
<dbReference type="GO" id="GO:1902936">
    <property type="term" value="F:phosphatidylinositol bisphosphate binding"/>
    <property type="evidence" value="ECO:0007669"/>
    <property type="project" value="TreeGrafter"/>
</dbReference>
<dbReference type="PANTHER" id="PTHR10174:SF130">
    <property type="entry name" value="ALPHA-TOCOPHEROL TRANSFER PROTEIN-LIKE"/>
    <property type="match status" value="1"/>
</dbReference>
<dbReference type="InterPro" id="IPR001251">
    <property type="entry name" value="CRAL-TRIO_dom"/>
</dbReference>
<reference evidence="2 3" key="1">
    <citation type="submission" date="2013-11" db="EMBL/GenBank/DDBJ databases">
        <title>Genome sequencing of Stegodyphus mimosarum.</title>
        <authorList>
            <person name="Bechsgaard J."/>
        </authorList>
    </citation>
    <scope>NUCLEOTIDE SEQUENCE [LARGE SCALE GENOMIC DNA]</scope>
</reference>
<evidence type="ECO:0000313" key="2">
    <source>
        <dbReference type="EMBL" id="KFM78186.1"/>
    </source>
</evidence>
<evidence type="ECO:0000259" key="1">
    <source>
        <dbReference type="PROSITE" id="PS50191"/>
    </source>
</evidence>
<dbReference type="InterPro" id="IPR011074">
    <property type="entry name" value="CRAL/TRIO_N_dom"/>
</dbReference>
<feature type="non-terminal residue" evidence="2">
    <location>
        <position position="312"/>
    </location>
</feature>
<dbReference type="PANTHER" id="PTHR10174">
    <property type="entry name" value="ALPHA-TOCOPHEROL TRANSFER PROTEIN-RELATED"/>
    <property type="match status" value="1"/>
</dbReference>
<dbReference type="InterPro" id="IPR036273">
    <property type="entry name" value="CRAL/TRIO_N_dom_sf"/>
</dbReference>
<proteinExistence type="predicted"/>
<dbReference type="Gene3D" id="3.40.525.10">
    <property type="entry name" value="CRAL-TRIO lipid binding domain"/>
    <property type="match status" value="1"/>
</dbReference>
<dbReference type="Pfam" id="PF03765">
    <property type="entry name" value="CRAL_TRIO_N"/>
    <property type="match status" value="1"/>
</dbReference>
<keyword evidence="3" id="KW-1185">Reference proteome</keyword>
<dbReference type="Proteomes" id="UP000054359">
    <property type="component" value="Unassembled WGS sequence"/>
</dbReference>